<dbReference type="InterPro" id="IPR052707">
    <property type="entry name" value="OsmC_Ohr_Peroxiredoxin"/>
</dbReference>
<dbReference type="RefSeq" id="WP_214212391.1">
    <property type="nucleotide sequence ID" value="NZ_JABBFO010000002.1"/>
</dbReference>
<sequence>MESIYHSTIKWTGNLGQGTAHYRGYARTWDISIPGKPTIACSNDPLLGGDPSKMNPEDLLISSLSACHMLWYLHLASSAGITVVAYQDMPSAVGEVLKSGAGRFLSMTLKPVITVLPGTDLQLAEQLHHKIHEVCFIARSVNFPVDYQPEFIIASDKTTADNT</sequence>
<dbReference type="Gene3D" id="3.30.300.20">
    <property type="match status" value="1"/>
</dbReference>
<accession>A0ABS5T2J7</accession>
<keyword evidence="2" id="KW-1185">Reference proteome</keyword>
<dbReference type="SUPFAM" id="SSF82784">
    <property type="entry name" value="OsmC-like"/>
    <property type="match status" value="1"/>
</dbReference>
<dbReference type="Proteomes" id="UP000786875">
    <property type="component" value="Unassembled WGS sequence"/>
</dbReference>
<evidence type="ECO:0000313" key="2">
    <source>
        <dbReference type="Proteomes" id="UP000786875"/>
    </source>
</evidence>
<dbReference type="Pfam" id="PF02566">
    <property type="entry name" value="OsmC"/>
    <property type="match status" value="1"/>
</dbReference>
<dbReference type="PANTHER" id="PTHR42830:SF2">
    <property type="entry name" value="OSMC_OHR FAMILY PROTEIN"/>
    <property type="match status" value="1"/>
</dbReference>
<dbReference type="InterPro" id="IPR015946">
    <property type="entry name" value="KH_dom-like_a/b"/>
</dbReference>
<reference evidence="1 2" key="1">
    <citation type="submission" date="2020-04" db="EMBL/GenBank/DDBJ databases">
        <title>Genome sequencing of Rosenbergiella species.</title>
        <authorList>
            <person name="Alvarez-Perez S."/>
            <person name="Lievens B."/>
        </authorList>
    </citation>
    <scope>NUCLEOTIDE SEQUENCE [LARGE SCALE GENOMIC DNA]</scope>
    <source>
        <strain evidence="1 2">CdVSA20.1</strain>
    </source>
</reference>
<protein>
    <submittedName>
        <fullName evidence="1">OsmC family protein</fullName>
    </submittedName>
</protein>
<dbReference type="PANTHER" id="PTHR42830">
    <property type="entry name" value="OSMOTICALLY INDUCIBLE FAMILY PROTEIN"/>
    <property type="match status" value="1"/>
</dbReference>
<name>A0ABS5T2J7_9GAMM</name>
<dbReference type="InterPro" id="IPR036102">
    <property type="entry name" value="OsmC/Ohrsf"/>
</dbReference>
<dbReference type="InterPro" id="IPR003718">
    <property type="entry name" value="OsmC/Ohr_fam"/>
</dbReference>
<evidence type="ECO:0000313" key="1">
    <source>
        <dbReference type="EMBL" id="MBT0726578.1"/>
    </source>
</evidence>
<dbReference type="EMBL" id="JABBFO010000002">
    <property type="protein sequence ID" value="MBT0726578.1"/>
    <property type="molecule type" value="Genomic_DNA"/>
</dbReference>
<proteinExistence type="predicted"/>
<comment type="caution">
    <text evidence="1">The sequence shown here is derived from an EMBL/GenBank/DDBJ whole genome shotgun (WGS) entry which is preliminary data.</text>
</comment>
<gene>
    <name evidence="1" type="ORF">HGT73_04135</name>
</gene>
<organism evidence="1 2">
    <name type="scientific">Rosenbergiella australiborealis</name>
    <dbReference type="NCBI Taxonomy" id="1544696"/>
    <lineage>
        <taxon>Bacteria</taxon>
        <taxon>Pseudomonadati</taxon>
        <taxon>Pseudomonadota</taxon>
        <taxon>Gammaproteobacteria</taxon>
        <taxon>Enterobacterales</taxon>
        <taxon>Erwiniaceae</taxon>
        <taxon>Rosenbergiella</taxon>
    </lineage>
</organism>